<name>A0A1S7UML2_ROSNE</name>
<evidence type="ECO:0000259" key="2">
    <source>
        <dbReference type="Pfam" id="PF06985"/>
    </source>
</evidence>
<evidence type="ECO:0000313" key="4">
    <source>
        <dbReference type="Proteomes" id="UP000054516"/>
    </source>
</evidence>
<dbReference type="OMA" id="WYLILED"/>
<evidence type="ECO:0000313" key="3">
    <source>
        <dbReference type="EMBL" id="GAP84584.1"/>
    </source>
</evidence>
<dbReference type="InterPro" id="IPR010730">
    <property type="entry name" value="HET"/>
</dbReference>
<evidence type="ECO:0000256" key="1">
    <source>
        <dbReference type="SAM" id="MobiDB-lite"/>
    </source>
</evidence>
<protein>
    <submittedName>
        <fullName evidence="3">Putative tol protein</fullName>
    </submittedName>
</protein>
<dbReference type="AlphaFoldDB" id="A0A1S7UML2"/>
<organism evidence="3">
    <name type="scientific">Rosellinia necatrix</name>
    <name type="common">White root-rot fungus</name>
    <dbReference type="NCBI Taxonomy" id="77044"/>
    <lineage>
        <taxon>Eukaryota</taxon>
        <taxon>Fungi</taxon>
        <taxon>Dikarya</taxon>
        <taxon>Ascomycota</taxon>
        <taxon>Pezizomycotina</taxon>
        <taxon>Sordariomycetes</taxon>
        <taxon>Xylariomycetidae</taxon>
        <taxon>Xylariales</taxon>
        <taxon>Xylariaceae</taxon>
        <taxon>Rosellinia</taxon>
    </lineage>
</organism>
<reference evidence="3" key="1">
    <citation type="submission" date="2016-03" db="EMBL/GenBank/DDBJ databases">
        <title>Draft genome sequence of Rosellinia necatrix.</title>
        <authorList>
            <person name="Kanematsu S."/>
        </authorList>
    </citation>
    <scope>NUCLEOTIDE SEQUENCE [LARGE SCALE GENOMIC DNA]</scope>
    <source>
        <strain evidence="3">W97</strain>
    </source>
</reference>
<dbReference type="PANTHER" id="PTHR33112">
    <property type="entry name" value="DOMAIN PROTEIN, PUTATIVE-RELATED"/>
    <property type="match status" value="1"/>
</dbReference>
<feature type="domain" description="Heterokaryon incompatibility" evidence="2">
    <location>
        <begin position="221"/>
        <end position="368"/>
    </location>
</feature>
<gene>
    <name evidence="3" type="ORF">SAMD00023353_1101110</name>
</gene>
<dbReference type="Pfam" id="PF06985">
    <property type="entry name" value="HET"/>
    <property type="match status" value="1"/>
</dbReference>
<dbReference type="EMBL" id="DF977456">
    <property type="protein sequence ID" value="GAP84584.1"/>
    <property type="molecule type" value="Genomic_DNA"/>
</dbReference>
<dbReference type="STRING" id="77044.A0A1S7UML2"/>
<proteinExistence type="predicted"/>
<accession>A0A1S7UML2</accession>
<dbReference type="PANTHER" id="PTHR33112:SF16">
    <property type="entry name" value="HETEROKARYON INCOMPATIBILITY DOMAIN-CONTAINING PROTEIN"/>
    <property type="match status" value="1"/>
</dbReference>
<dbReference type="Proteomes" id="UP000054516">
    <property type="component" value="Unassembled WGS sequence"/>
</dbReference>
<feature type="region of interest" description="Disordered" evidence="1">
    <location>
        <begin position="622"/>
        <end position="644"/>
    </location>
</feature>
<keyword evidence="4" id="KW-1185">Reference proteome</keyword>
<dbReference type="OrthoDB" id="47007at2759"/>
<sequence length="697" mass="78099">MALCDLCQRIPFDNLPEFPSNDGWSRIADDTSLPQFGVGRNDCKSSYPLGFPWHGSLEALAESAKFDCPLCILVEAGAQTWLNNYRKGATTNEHFIKYSLDEQPIPHGQMLWISKRRGGGTGLAVLIWTLESKTFILLTGVSFSVDENHSLAQKYSLRPIARFSGSSQSLDVATGWVEQCVNNHEECASCDTLFPFRVLDVSSLGDSIKLVEPKPGSVGRYACLSHCWGFSVPLTTTRQTCQARMSGILMSELPKTFHDAVVIARHLGIRYLWIDSLCIFQDDRADWARESANMTAVYSNAYVVIAADHAADSSLGAFHTRPPRPGSEMLVPGLGDIYVQIVNNNDECPWAQDLESEPLSARGWGLQERILATRILHFTTTQMHFECTRGRVSEDGCRDRMDFRRRLMGFRQTPSQTSKDENYDLWCELLWAYGERKLTLVTDKLPAMSGLARMFGTCLGAHYVAGLWSDTLIVGLAWACLGPRVPMSTDKYIGPSWSWASYGGIPAAERWDRSWKDVARVEEWHTELQDEENPYGGVRSAWIRISCAMARLDHSEGNDPSDWESRRLKFPCLMVRTAWSEIGEPNILRLDHRASSEPQGEWKEWNLSVIVLGGFGDLDKLSGDSGNGESQRPGIEENSDATDDDDEMVNEYFGLAVIPVVGDGVLQWKRVGWLRLDREEGDKIIANKEAWVTATLI</sequence>